<evidence type="ECO:0008006" key="3">
    <source>
        <dbReference type="Google" id="ProtNLM"/>
    </source>
</evidence>
<comment type="caution">
    <text evidence="1">The sequence shown here is derived from an EMBL/GenBank/DDBJ whole genome shotgun (WGS) entry which is preliminary data.</text>
</comment>
<name>A0ABS7G7A7_9BACT</name>
<dbReference type="RefSeq" id="WP_220248552.1">
    <property type="nucleotide sequence ID" value="NZ_JAICCF010000001.1"/>
</dbReference>
<protein>
    <recommendedName>
        <fullName evidence="3">AraC family transcriptional regulator</fullName>
    </recommendedName>
</protein>
<organism evidence="1 2">
    <name type="scientific">Chitinophaga rhizophila</name>
    <dbReference type="NCBI Taxonomy" id="2866212"/>
    <lineage>
        <taxon>Bacteria</taxon>
        <taxon>Pseudomonadati</taxon>
        <taxon>Bacteroidota</taxon>
        <taxon>Chitinophagia</taxon>
        <taxon>Chitinophagales</taxon>
        <taxon>Chitinophagaceae</taxon>
        <taxon>Chitinophaga</taxon>
    </lineage>
</organism>
<sequence length="88" mass="10486">MTVNEIYTILYSKSYYEKSGQHKFRFLNSSLFVDRRANVPFVIHMLDGIFYLQALQEIANESLFRIEMNGDEIMLHRLHDETVHFTLV</sequence>
<gene>
    <name evidence="1" type="ORF">K1Y79_03210</name>
</gene>
<dbReference type="EMBL" id="JAICCF010000001">
    <property type="protein sequence ID" value="MBW8683331.1"/>
    <property type="molecule type" value="Genomic_DNA"/>
</dbReference>
<evidence type="ECO:0000313" key="2">
    <source>
        <dbReference type="Proteomes" id="UP000812961"/>
    </source>
</evidence>
<keyword evidence="2" id="KW-1185">Reference proteome</keyword>
<accession>A0ABS7G7A7</accession>
<reference evidence="1 2" key="1">
    <citation type="submission" date="2021-08" db="EMBL/GenBank/DDBJ databases">
        <title>The genome sequence of Chitinophaga sp. B61.</title>
        <authorList>
            <person name="Zhang X."/>
        </authorList>
    </citation>
    <scope>NUCLEOTIDE SEQUENCE [LARGE SCALE GENOMIC DNA]</scope>
    <source>
        <strain evidence="1 2">B61</strain>
    </source>
</reference>
<dbReference type="Proteomes" id="UP000812961">
    <property type="component" value="Unassembled WGS sequence"/>
</dbReference>
<proteinExistence type="predicted"/>
<evidence type="ECO:0000313" key="1">
    <source>
        <dbReference type="EMBL" id="MBW8683331.1"/>
    </source>
</evidence>